<keyword evidence="2" id="KW-1185">Reference proteome</keyword>
<accession>A0A1Y6CQR5</accession>
<protein>
    <submittedName>
        <fullName evidence="1">Uncharacterized protein</fullName>
    </submittedName>
</protein>
<gene>
    <name evidence="1" type="ORF">SAMN05428998_14827</name>
</gene>
<reference evidence="1 2" key="1">
    <citation type="submission" date="2017-04" db="EMBL/GenBank/DDBJ databases">
        <authorList>
            <person name="Afonso C.L."/>
            <person name="Miller P.J."/>
            <person name="Scott M.A."/>
            <person name="Spackman E."/>
            <person name="Goraichik I."/>
            <person name="Dimitrov K.M."/>
            <person name="Suarez D.L."/>
            <person name="Swayne D.E."/>
        </authorList>
    </citation>
    <scope>NUCLEOTIDE SEQUENCE [LARGE SCALE GENOMIC DNA]</scope>
    <source>
        <strain evidence="1 2">USBA 355</strain>
    </source>
</reference>
<sequence length="74" mass="9083">MKKAEAESHIRSLCHDWRRETGQDHVPAGELSPAQFITWLRQRYPQVLRFRTSLSIDYDVEFWFDQEFKLSWRR</sequence>
<dbReference type="AlphaFoldDB" id="A0A1Y6CQR5"/>
<evidence type="ECO:0000313" key="2">
    <source>
        <dbReference type="Proteomes" id="UP000192917"/>
    </source>
</evidence>
<proteinExistence type="predicted"/>
<dbReference type="Proteomes" id="UP000192917">
    <property type="component" value="Unassembled WGS sequence"/>
</dbReference>
<name>A0A1Y6CQR5_9PROT</name>
<organism evidence="1 2">
    <name type="scientific">Tistlia consotensis USBA 355</name>
    <dbReference type="NCBI Taxonomy" id="560819"/>
    <lineage>
        <taxon>Bacteria</taxon>
        <taxon>Pseudomonadati</taxon>
        <taxon>Pseudomonadota</taxon>
        <taxon>Alphaproteobacteria</taxon>
        <taxon>Rhodospirillales</taxon>
        <taxon>Rhodovibrionaceae</taxon>
        <taxon>Tistlia</taxon>
    </lineage>
</organism>
<dbReference type="STRING" id="560819.SAMN05428998_14827"/>
<evidence type="ECO:0000313" key="1">
    <source>
        <dbReference type="EMBL" id="SMF82956.1"/>
    </source>
</evidence>
<dbReference type="EMBL" id="FWZX01000048">
    <property type="protein sequence ID" value="SMF82956.1"/>
    <property type="molecule type" value="Genomic_DNA"/>
</dbReference>